<keyword evidence="4" id="KW-1185">Reference proteome</keyword>
<organism evidence="3 4">
    <name type="scientific">Arthrobotrys musiformis</name>
    <dbReference type="NCBI Taxonomy" id="47236"/>
    <lineage>
        <taxon>Eukaryota</taxon>
        <taxon>Fungi</taxon>
        <taxon>Dikarya</taxon>
        <taxon>Ascomycota</taxon>
        <taxon>Pezizomycotina</taxon>
        <taxon>Orbiliomycetes</taxon>
        <taxon>Orbiliales</taxon>
        <taxon>Orbiliaceae</taxon>
        <taxon>Arthrobotrys</taxon>
    </lineage>
</organism>
<feature type="region of interest" description="Disordered" evidence="1">
    <location>
        <begin position="192"/>
        <end position="221"/>
    </location>
</feature>
<reference evidence="3 4" key="1">
    <citation type="submission" date="2023-08" db="EMBL/GenBank/DDBJ databases">
        <authorList>
            <person name="Palmer J.M."/>
        </authorList>
    </citation>
    <scope>NUCLEOTIDE SEQUENCE [LARGE SCALE GENOMIC DNA]</scope>
    <source>
        <strain evidence="3 4">TWF481</strain>
    </source>
</reference>
<feature type="compositionally biased region" description="Polar residues" evidence="1">
    <location>
        <begin position="12"/>
        <end position="28"/>
    </location>
</feature>
<dbReference type="PANTHER" id="PTHR28174:SF1">
    <property type="entry name" value="LARGE RIBOSOMAL SUBUNIT PROTEIN BL31M"/>
    <property type="match status" value="1"/>
</dbReference>
<evidence type="ECO:0000256" key="1">
    <source>
        <dbReference type="SAM" id="MobiDB-lite"/>
    </source>
</evidence>
<dbReference type="Gene3D" id="6.20.130.10">
    <property type="match status" value="1"/>
</dbReference>
<dbReference type="Pfam" id="PF21492">
    <property type="entry name" value="bL31_N"/>
    <property type="match status" value="1"/>
</dbReference>
<gene>
    <name evidence="3" type="ORF">TWF481_008549</name>
</gene>
<dbReference type="GO" id="GO:0032543">
    <property type="term" value="P:mitochondrial translation"/>
    <property type="evidence" value="ECO:0007669"/>
    <property type="project" value="InterPro"/>
</dbReference>
<feature type="domain" description="Ribosomal protein bL31m N-terminal" evidence="2">
    <location>
        <begin position="42"/>
        <end position="87"/>
    </location>
</feature>
<dbReference type="AlphaFoldDB" id="A0AAV9W7G8"/>
<accession>A0AAV9W7G8</accession>
<evidence type="ECO:0000313" key="4">
    <source>
        <dbReference type="Proteomes" id="UP001370758"/>
    </source>
</evidence>
<dbReference type="EMBL" id="JAVHJL010000005">
    <property type="protein sequence ID" value="KAK6503535.1"/>
    <property type="molecule type" value="Genomic_DNA"/>
</dbReference>
<comment type="caution">
    <text evidence="3">The sequence shown here is derived from an EMBL/GenBank/DDBJ whole genome shotgun (WGS) entry which is preliminary data.</text>
</comment>
<dbReference type="InterPro" id="IPR048874">
    <property type="entry name" value="Ribosomal_bL31m_N"/>
</dbReference>
<evidence type="ECO:0000313" key="3">
    <source>
        <dbReference type="EMBL" id="KAK6503535.1"/>
    </source>
</evidence>
<dbReference type="InterPro" id="IPR034600">
    <property type="entry name" value="Ribosomal_bL31m"/>
</dbReference>
<evidence type="ECO:0000259" key="2">
    <source>
        <dbReference type="Pfam" id="PF21492"/>
    </source>
</evidence>
<dbReference type="PANTHER" id="PTHR28174">
    <property type="entry name" value="54S RIBOSOMAL PROTEIN L36, MITOCHONDRIAL"/>
    <property type="match status" value="1"/>
</dbReference>
<dbReference type="GO" id="GO:0003735">
    <property type="term" value="F:structural constituent of ribosome"/>
    <property type="evidence" value="ECO:0007669"/>
    <property type="project" value="InterPro"/>
</dbReference>
<protein>
    <recommendedName>
        <fullName evidence="2">Ribosomal protein bL31m N-terminal domain-containing protein</fullName>
    </recommendedName>
</protein>
<name>A0AAV9W7G8_9PEZI</name>
<sequence>MSTASLRPILRSTASSSLKPRSITPSFTLTKPQHRTATEIRRPDRRYQFEQIVILSDGSSYKQFTSSPQGVFRSNKDVRNHILWNPTSESLANVEEDEAGRLRKFREKFGTGFDAARAVAEEAGDADAVKHMDKYWADGGMMEEGDIEVWNNEIERKKAEAEKAPSTQEQAAPEENLFGLISGTYAAPKLTDFGRRARRARKNVGNVTPSEGGRPDDSEKK</sequence>
<dbReference type="GO" id="GO:0005762">
    <property type="term" value="C:mitochondrial large ribosomal subunit"/>
    <property type="evidence" value="ECO:0007669"/>
    <property type="project" value="InterPro"/>
</dbReference>
<feature type="region of interest" description="Disordered" evidence="1">
    <location>
        <begin position="1"/>
        <end position="28"/>
    </location>
</feature>
<proteinExistence type="predicted"/>
<dbReference type="Proteomes" id="UP001370758">
    <property type="component" value="Unassembled WGS sequence"/>
</dbReference>